<gene>
    <name evidence="1" type="ORF">GRI38_06805</name>
</gene>
<proteinExistence type="predicted"/>
<dbReference type="InterPro" id="IPR027417">
    <property type="entry name" value="P-loop_NTPase"/>
</dbReference>
<protein>
    <submittedName>
        <fullName evidence="1">ATPase</fullName>
    </submittedName>
</protein>
<dbReference type="OrthoDB" id="7390113at2"/>
<reference evidence="1 2" key="1">
    <citation type="submission" date="2019-12" db="EMBL/GenBank/DDBJ databases">
        <title>Genomic-based taxomic classification of the family Erythrobacteraceae.</title>
        <authorList>
            <person name="Xu L."/>
        </authorList>
    </citation>
    <scope>NUCLEOTIDE SEQUENCE [LARGE SCALE GENOMIC DNA]</scope>
    <source>
        <strain evidence="1 2">MCCC 1A09962</strain>
    </source>
</reference>
<dbReference type="RefSeq" id="WP_160682108.1">
    <property type="nucleotide sequence ID" value="NZ_WTYW01000001.1"/>
</dbReference>
<dbReference type="Gene3D" id="1.10.8.60">
    <property type="match status" value="1"/>
</dbReference>
<comment type="caution">
    <text evidence="1">The sequence shown here is derived from an EMBL/GenBank/DDBJ whole genome shotgun (WGS) entry which is preliminary data.</text>
</comment>
<evidence type="ECO:0000313" key="1">
    <source>
        <dbReference type="EMBL" id="MXO85740.1"/>
    </source>
</evidence>
<organism evidence="1 2">
    <name type="scientific">Parapontixanthobacter aurantiacus</name>
    <dbReference type="NCBI Taxonomy" id="1463599"/>
    <lineage>
        <taxon>Bacteria</taxon>
        <taxon>Pseudomonadati</taxon>
        <taxon>Pseudomonadota</taxon>
        <taxon>Alphaproteobacteria</taxon>
        <taxon>Sphingomonadales</taxon>
        <taxon>Erythrobacteraceae</taxon>
        <taxon>Parapontixanthobacter</taxon>
    </lineage>
</organism>
<sequence length="221" mass="23884">MIARPEQIALPLSEGDPGEPQRIVTGEANRAAVEALRRPESWPFGTCILAGPPRSGKSLLARWFAASSPTAEVIDDAATKPDAIIFHAWNRAQQNGQLLLLTVDLSEGSASQDGLFGERGWNIALPDLRSRLGAALQCEIGPPDDAMMADLMESHAERRGLVLGEASTAYLMARMTRSFAAAERIVAEIDRLSLERKTPPSRALCRDALEAVEGPSEPYLL</sequence>
<dbReference type="AlphaFoldDB" id="A0A844ZFK3"/>
<evidence type="ECO:0000313" key="2">
    <source>
        <dbReference type="Proteomes" id="UP000433104"/>
    </source>
</evidence>
<dbReference type="Proteomes" id="UP000433104">
    <property type="component" value="Unassembled WGS sequence"/>
</dbReference>
<dbReference type="SUPFAM" id="SSF52540">
    <property type="entry name" value="P-loop containing nucleoside triphosphate hydrolases"/>
    <property type="match status" value="1"/>
</dbReference>
<dbReference type="EMBL" id="WTYW01000001">
    <property type="protein sequence ID" value="MXO85740.1"/>
    <property type="molecule type" value="Genomic_DNA"/>
</dbReference>
<keyword evidence="2" id="KW-1185">Reference proteome</keyword>
<name>A0A844ZFK3_9SPHN</name>
<accession>A0A844ZFK3</accession>